<organism evidence="1 2">
    <name type="scientific">Tepidibacillus decaturensis</name>
    <dbReference type="NCBI Taxonomy" id="1413211"/>
    <lineage>
        <taxon>Bacteria</taxon>
        <taxon>Bacillati</taxon>
        <taxon>Bacillota</taxon>
        <taxon>Bacilli</taxon>
        <taxon>Bacillales</taxon>
        <taxon>Bacillaceae</taxon>
        <taxon>Tepidibacillus</taxon>
    </lineage>
</organism>
<proteinExistence type="predicted"/>
<evidence type="ECO:0000313" key="2">
    <source>
        <dbReference type="Proteomes" id="UP000070352"/>
    </source>
</evidence>
<dbReference type="InterPro" id="IPR010368">
    <property type="entry name" value="Com_YlbF"/>
</dbReference>
<dbReference type="STRING" id="1413211.U473_01260"/>
<sequence>MSYPYDKAYELARVIEENENYKTVKELTIKVMSNPEQMKLIEEFRRKQFGMQEKQLKGLPIEQHELEETNQLYKNLSANPEIKKLLDAEERLSMLFVDINRILTEPLDKIYKKS</sequence>
<dbReference type="Gene3D" id="1.20.1500.10">
    <property type="entry name" value="YheA/YmcA-like"/>
    <property type="match status" value="1"/>
</dbReference>
<dbReference type="EMBL" id="LSKU01000001">
    <property type="protein sequence ID" value="KXG42812.1"/>
    <property type="molecule type" value="Genomic_DNA"/>
</dbReference>
<dbReference type="SUPFAM" id="SSF158622">
    <property type="entry name" value="YheA/YmcA-like"/>
    <property type="match status" value="1"/>
</dbReference>
<gene>
    <name evidence="1" type="ORF">U473_01260</name>
</gene>
<comment type="caution">
    <text evidence="1">The sequence shown here is derived from an EMBL/GenBank/DDBJ whole genome shotgun (WGS) entry which is preliminary data.</text>
</comment>
<dbReference type="Proteomes" id="UP000070352">
    <property type="component" value="Unassembled WGS sequence"/>
</dbReference>
<dbReference type="Pfam" id="PF06133">
    <property type="entry name" value="Com_YlbF"/>
    <property type="match status" value="1"/>
</dbReference>
<accession>A0A135L1E7</accession>
<name>A0A135L1E7_9BACI</name>
<protein>
    <submittedName>
        <fullName evidence="1">Uncharacterized protein</fullName>
    </submittedName>
</protein>
<dbReference type="InterPro" id="IPR023378">
    <property type="entry name" value="YheA/YmcA-like_dom_sf"/>
</dbReference>
<reference evidence="1 2" key="1">
    <citation type="submission" date="2016-02" db="EMBL/GenBank/DDBJ databases">
        <title>Draft Genome for Tepidibacillus decaturensis nov. sp. Strain Z9, an Anaerobic, Moderately Thermophilic and Heterotrophic Bacterium from Deep Subsurface of the Illinois Basin, USA.</title>
        <authorList>
            <person name="Dong Y."/>
            <person name="Chang J.Y."/>
            <person name="Sanford R."/>
            <person name="Fouke B.W."/>
        </authorList>
    </citation>
    <scope>NUCLEOTIDE SEQUENCE [LARGE SCALE GENOMIC DNA]</scope>
    <source>
        <strain evidence="1 2">Z9</strain>
    </source>
</reference>
<keyword evidence="2" id="KW-1185">Reference proteome</keyword>
<dbReference type="RefSeq" id="WP_068722610.1">
    <property type="nucleotide sequence ID" value="NZ_LSKU01000001.1"/>
</dbReference>
<dbReference type="AlphaFoldDB" id="A0A135L1E7"/>
<evidence type="ECO:0000313" key="1">
    <source>
        <dbReference type="EMBL" id="KXG42812.1"/>
    </source>
</evidence>
<dbReference type="OrthoDB" id="9811402at2"/>